<evidence type="ECO:0000313" key="1">
    <source>
        <dbReference type="EMBL" id="TCU38762.1"/>
    </source>
</evidence>
<dbReference type="RefSeq" id="WP_165921947.1">
    <property type="nucleotide sequence ID" value="NZ_SMBK01000004.1"/>
</dbReference>
<dbReference type="AlphaFoldDB" id="A0A4R3RX66"/>
<evidence type="ECO:0000313" key="2">
    <source>
        <dbReference type="Proteomes" id="UP000295507"/>
    </source>
</evidence>
<proteinExistence type="predicted"/>
<organism evidence="1 2">
    <name type="scientific">Rhizobium azibense</name>
    <dbReference type="NCBI Taxonomy" id="1136135"/>
    <lineage>
        <taxon>Bacteria</taxon>
        <taxon>Pseudomonadati</taxon>
        <taxon>Pseudomonadota</taxon>
        <taxon>Alphaproteobacteria</taxon>
        <taxon>Hyphomicrobiales</taxon>
        <taxon>Rhizobiaceae</taxon>
        <taxon>Rhizobium/Agrobacterium group</taxon>
        <taxon>Rhizobium</taxon>
    </lineage>
</organism>
<reference evidence="1 2" key="1">
    <citation type="submission" date="2019-03" db="EMBL/GenBank/DDBJ databases">
        <title>Genomic Encyclopedia of Type Strains, Phase IV (KMG-V): Genome sequencing to study the core and pangenomes of soil and plant-associated prokaryotes.</title>
        <authorList>
            <person name="Whitman W."/>
        </authorList>
    </citation>
    <scope>NUCLEOTIDE SEQUENCE [LARGE SCALE GENOMIC DNA]</scope>
    <source>
        <strain evidence="1 2">IE4868</strain>
    </source>
</reference>
<accession>A0A4R3RX66</accession>
<dbReference type="Proteomes" id="UP000295507">
    <property type="component" value="Unassembled WGS sequence"/>
</dbReference>
<comment type="caution">
    <text evidence="1">The sequence shown here is derived from an EMBL/GenBank/DDBJ whole genome shotgun (WGS) entry which is preliminary data.</text>
</comment>
<gene>
    <name evidence="1" type="ORF">EV129_104369</name>
</gene>
<name>A0A4R3RX66_9HYPH</name>
<dbReference type="EMBL" id="SMBK01000004">
    <property type="protein sequence ID" value="TCU38762.1"/>
    <property type="molecule type" value="Genomic_DNA"/>
</dbReference>
<sequence>MTFSKKPGIPGKKRAVTFSLSKVLSLMSPLPEEPVTFSRDIGFCHFCPGGEMQPQIVGVVGKEARP</sequence>
<protein>
    <submittedName>
        <fullName evidence="1">Uncharacterized protein</fullName>
    </submittedName>
</protein>